<evidence type="ECO:0000313" key="2">
    <source>
        <dbReference type="EMBL" id="MFL9840950.1"/>
    </source>
</evidence>
<dbReference type="RefSeq" id="WP_408077869.1">
    <property type="nucleotide sequence ID" value="NZ_JBELQC010000001.1"/>
</dbReference>
<dbReference type="PROSITE" id="PS51186">
    <property type="entry name" value="GNAT"/>
    <property type="match status" value="1"/>
</dbReference>
<accession>A0ABW8YNZ7</accession>
<reference evidence="2 3" key="1">
    <citation type="submission" date="2024-06" db="EMBL/GenBank/DDBJ databases">
        <authorList>
            <person name="Kaempfer P."/>
            <person name="Viver T."/>
        </authorList>
    </citation>
    <scope>NUCLEOTIDE SEQUENCE [LARGE SCALE GENOMIC DNA]</scope>
    <source>
        <strain evidence="2 3">ST-64</strain>
    </source>
</reference>
<evidence type="ECO:0000259" key="1">
    <source>
        <dbReference type="PROSITE" id="PS51186"/>
    </source>
</evidence>
<keyword evidence="3" id="KW-1185">Reference proteome</keyword>
<feature type="domain" description="N-acetyltransferase" evidence="1">
    <location>
        <begin position="15"/>
        <end position="164"/>
    </location>
</feature>
<dbReference type="InterPro" id="IPR051531">
    <property type="entry name" value="N-acetyltransferase"/>
</dbReference>
<protein>
    <submittedName>
        <fullName evidence="2">GNAT family protein</fullName>
        <ecNumber evidence="2">2.-.-.-</ecNumber>
    </submittedName>
</protein>
<comment type="caution">
    <text evidence="2">The sequence shown here is derived from an EMBL/GenBank/DDBJ whole genome shotgun (WGS) entry which is preliminary data.</text>
</comment>
<proteinExistence type="predicted"/>
<organism evidence="2 3">
    <name type="scientific">Sphingomonas plantiphila</name>
    <dbReference type="NCBI Taxonomy" id="3163295"/>
    <lineage>
        <taxon>Bacteria</taxon>
        <taxon>Pseudomonadati</taxon>
        <taxon>Pseudomonadota</taxon>
        <taxon>Alphaproteobacteria</taxon>
        <taxon>Sphingomonadales</taxon>
        <taxon>Sphingomonadaceae</taxon>
        <taxon>Sphingomonas</taxon>
    </lineage>
</organism>
<dbReference type="GO" id="GO:0016740">
    <property type="term" value="F:transferase activity"/>
    <property type="evidence" value="ECO:0007669"/>
    <property type="project" value="UniProtKB-KW"/>
</dbReference>
<dbReference type="InterPro" id="IPR000182">
    <property type="entry name" value="GNAT_dom"/>
</dbReference>
<dbReference type="Gene3D" id="3.40.630.30">
    <property type="match status" value="1"/>
</dbReference>
<dbReference type="PANTHER" id="PTHR43792">
    <property type="entry name" value="GNAT FAMILY, PUTATIVE (AFU_ORTHOLOGUE AFUA_3G00765)-RELATED-RELATED"/>
    <property type="match status" value="1"/>
</dbReference>
<gene>
    <name evidence="2" type="ORF">ABS767_08260</name>
</gene>
<dbReference type="EMBL" id="JBELQC010000001">
    <property type="protein sequence ID" value="MFL9840950.1"/>
    <property type="molecule type" value="Genomic_DNA"/>
</dbReference>
<dbReference type="EC" id="2.-.-.-" evidence="2"/>
<keyword evidence="2" id="KW-0808">Transferase</keyword>
<evidence type="ECO:0000313" key="3">
    <source>
        <dbReference type="Proteomes" id="UP001629244"/>
    </source>
</evidence>
<name>A0ABW8YNZ7_9SPHN</name>
<dbReference type="Pfam" id="PF13302">
    <property type="entry name" value="Acetyltransf_3"/>
    <property type="match status" value="1"/>
</dbReference>
<dbReference type="InterPro" id="IPR016181">
    <property type="entry name" value="Acyl_CoA_acyltransferase"/>
</dbReference>
<dbReference type="Proteomes" id="UP001629244">
    <property type="component" value="Unassembled WGS sequence"/>
</dbReference>
<sequence length="180" mass="20546">MTTLRETVVLETLRLILRPRRVEDAEAMFPSFADPDLMTYWSGAPHRSVEDTRADFRRHASDWRAWAVTLRGDDTAIGIVAAGEKRQGDVTELGYFLARAHWGSGIAREAVSDRIFAEGQRKVFADTDPDNAPSRGLLERLGFKQEGYLRAEWKTHIGVRDTTIYGLLSEEWLDRKRNQP</sequence>
<dbReference type="SUPFAM" id="SSF55729">
    <property type="entry name" value="Acyl-CoA N-acyltransferases (Nat)"/>
    <property type="match status" value="1"/>
</dbReference>